<dbReference type="InterPro" id="IPR041698">
    <property type="entry name" value="Methyltransf_25"/>
</dbReference>
<dbReference type="Pfam" id="PF13649">
    <property type="entry name" value="Methyltransf_25"/>
    <property type="match status" value="1"/>
</dbReference>
<sequence>MQFSVKQLFDKVAQDYDVQRKQLIPCFDDFYGMALDLMVSPLDSPRILDLGAGTGLLSGLVLQKYPNARLTLIDISDQMLEGARRRFADANQIQYVVGDYSNYDFTSSYDMIISSLSIHHLTHADKKKVFETVHQLLEPGGRFINADQVQGRTPDTDSYYRHCWLEAIHRSGLSEEAISASIERRKVDINATLEDQLEWLEDVGFRVADCMYKYLDFAVFYAQK</sequence>
<gene>
    <name evidence="2" type="ORF">PAHA3_1714</name>
</gene>
<reference evidence="2 3" key="1">
    <citation type="journal article" date="2016" name="Genome Announc.">
        <title>Draft Genome Sequence of Paenibacillus amylolyticus Heshi-A3, Isolated from Fermented Rice Bran in a Japanese Fermented Seafood Dish.</title>
        <authorList>
            <person name="Akuzawa S."/>
            <person name="Nagaoka J."/>
            <person name="Kanekatsu M."/>
            <person name="Kubota E."/>
            <person name="Ohtake R."/>
            <person name="Suzuki T."/>
            <person name="Kanesaki Y."/>
        </authorList>
    </citation>
    <scope>NUCLEOTIDE SEQUENCE [LARGE SCALE GENOMIC DNA]</scope>
    <source>
        <strain evidence="2 3">Heshi-A3</strain>
    </source>
</reference>
<reference evidence="3" key="2">
    <citation type="submission" date="2016-01" db="EMBL/GenBank/DDBJ databases">
        <title>Draft Genome Sequence of Paenibacillus amylolyticus Heshi-A3 that Was Isolated from Fermented Rice Bran with Aging Salted Mackerel, Which Was Named Heshiko as Traditional Fermented Seafood in Japan.</title>
        <authorList>
            <person name="Akuzawa S."/>
            <person name="Nakagawa J."/>
            <person name="Kanekatsu T."/>
            <person name="Kubota E."/>
            <person name="Ohtake R."/>
            <person name="Suzuki T."/>
            <person name="Kanesaki Y."/>
        </authorList>
    </citation>
    <scope>NUCLEOTIDE SEQUENCE [LARGE SCALE GENOMIC DNA]</scope>
    <source>
        <strain evidence="3">Heshi-A3</strain>
    </source>
</reference>
<keyword evidence="2" id="KW-0489">Methyltransferase</keyword>
<dbReference type="RefSeq" id="WP_062834322.1">
    <property type="nucleotide sequence ID" value="NZ_BCNV01000001.1"/>
</dbReference>
<keyword evidence="2" id="KW-0808">Transferase</keyword>
<dbReference type="Gene3D" id="3.40.50.150">
    <property type="entry name" value="Vaccinia Virus protein VP39"/>
    <property type="match status" value="1"/>
</dbReference>
<evidence type="ECO:0000313" key="3">
    <source>
        <dbReference type="Proteomes" id="UP000069697"/>
    </source>
</evidence>
<protein>
    <submittedName>
        <fullName evidence="2">Methyltransferase</fullName>
    </submittedName>
</protein>
<dbReference type="PANTHER" id="PTHR43591">
    <property type="entry name" value="METHYLTRANSFERASE"/>
    <property type="match status" value="1"/>
</dbReference>
<dbReference type="Proteomes" id="UP000069697">
    <property type="component" value="Unassembled WGS sequence"/>
</dbReference>
<dbReference type="GO" id="GO:0032259">
    <property type="term" value="P:methylation"/>
    <property type="evidence" value="ECO:0007669"/>
    <property type="project" value="UniProtKB-KW"/>
</dbReference>
<evidence type="ECO:0000259" key="1">
    <source>
        <dbReference type="Pfam" id="PF13649"/>
    </source>
</evidence>
<dbReference type="PANTHER" id="PTHR43591:SF24">
    <property type="entry name" value="2-METHOXY-6-POLYPRENYL-1,4-BENZOQUINOL METHYLASE, MITOCHONDRIAL"/>
    <property type="match status" value="1"/>
</dbReference>
<name>A0A100VKQ6_PAEAM</name>
<accession>A0A100VKQ6</accession>
<dbReference type="Gene3D" id="6.10.140.280">
    <property type="match status" value="1"/>
</dbReference>
<feature type="domain" description="Methyltransferase" evidence="1">
    <location>
        <begin position="47"/>
        <end position="141"/>
    </location>
</feature>
<proteinExistence type="predicted"/>
<dbReference type="AlphaFoldDB" id="A0A100VKQ6"/>
<organism evidence="2 3">
    <name type="scientific">Paenibacillus amylolyticus</name>
    <dbReference type="NCBI Taxonomy" id="1451"/>
    <lineage>
        <taxon>Bacteria</taxon>
        <taxon>Bacillati</taxon>
        <taxon>Bacillota</taxon>
        <taxon>Bacilli</taxon>
        <taxon>Bacillales</taxon>
        <taxon>Paenibacillaceae</taxon>
        <taxon>Paenibacillus</taxon>
    </lineage>
</organism>
<dbReference type="InterPro" id="IPR029063">
    <property type="entry name" value="SAM-dependent_MTases_sf"/>
</dbReference>
<dbReference type="GO" id="GO:0008168">
    <property type="term" value="F:methyltransferase activity"/>
    <property type="evidence" value="ECO:0007669"/>
    <property type="project" value="UniProtKB-KW"/>
</dbReference>
<dbReference type="EMBL" id="BCNV01000001">
    <property type="protein sequence ID" value="GAS81640.1"/>
    <property type="molecule type" value="Genomic_DNA"/>
</dbReference>
<dbReference type="CDD" id="cd02440">
    <property type="entry name" value="AdoMet_MTases"/>
    <property type="match status" value="1"/>
</dbReference>
<comment type="caution">
    <text evidence="2">The sequence shown here is derived from an EMBL/GenBank/DDBJ whole genome shotgun (WGS) entry which is preliminary data.</text>
</comment>
<evidence type="ECO:0000313" key="2">
    <source>
        <dbReference type="EMBL" id="GAS81640.1"/>
    </source>
</evidence>
<dbReference type="SUPFAM" id="SSF53335">
    <property type="entry name" value="S-adenosyl-L-methionine-dependent methyltransferases"/>
    <property type="match status" value="1"/>
</dbReference>